<gene>
    <name evidence="3" type="ORF">MNB_SV-10-490</name>
</gene>
<evidence type="ECO:0000256" key="1">
    <source>
        <dbReference type="ARBA" id="ARBA00022741"/>
    </source>
</evidence>
<reference evidence="3" key="1">
    <citation type="submission" date="2016-10" db="EMBL/GenBank/DDBJ databases">
        <authorList>
            <person name="de Groot N.N."/>
        </authorList>
    </citation>
    <scope>NUCLEOTIDE SEQUENCE</scope>
</reference>
<dbReference type="GO" id="GO:0004140">
    <property type="term" value="F:dephospho-CoA kinase activity"/>
    <property type="evidence" value="ECO:0007669"/>
    <property type="project" value="UniProtKB-EC"/>
</dbReference>
<dbReference type="PANTHER" id="PTHR10695">
    <property type="entry name" value="DEPHOSPHO-COA KINASE-RELATED"/>
    <property type="match status" value="1"/>
</dbReference>
<name>A0A1W1BUE1_9ZZZZ</name>
<dbReference type="InterPro" id="IPR027417">
    <property type="entry name" value="P-loop_NTPase"/>
</dbReference>
<dbReference type="GO" id="GO:0005524">
    <property type="term" value="F:ATP binding"/>
    <property type="evidence" value="ECO:0007669"/>
    <property type="project" value="UniProtKB-KW"/>
</dbReference>
<dbReference type="AlphaFoldDB" id="A0A1W1BUE1"/>
<proteinExistence type="inferred from homology"/>
<dbReference type="CDD" id="cd02022">
    <property type="entry name" value="DPCK"/>
    <property type="match status" value="1"/>
</dbReference>
<dbReference type="PANTHER" id="PTHR10695:SF46">
    <property type="entry name" value="BIFUNCTIONAL COENZYME A SYNTHASE-RELATED"/>
    <property type="match status" value="1"/>
</dbReference>
<protein>
    <submittedName>
        <fullName evidence="3">Dephospho-CoA kinase</fullName>
        <ecNumber evidence="3">2.7.1.24</ecNumber>
    </submittedName>
</protein>
<organism evidence="3">
    <name type="scientific">hydrothermal vent metagenome</name>
    <dbReference type="NCBI Taxonomy" id="652676"/>
    <lineage>
        <taxon>unclassified sequences</taxon>
        <taxon>metagenomes</taxon>
        <taxon>ecological metagenomes</taxon>
    </lineage>
</organism>
<dbReference type="EMBL" id="FPHL01000014">
    <property type="protein sequence ID" value="SFV57062.1"/>
    <property type="molecule type" value="Genomic_DNA"/>
</dbReference>
<dbReference type="Gene3D" id="3.40.50.300">
    <property type="entry name" value="P-loop containing nucleotide triphosphate hydrolases"/>
    <property type="match status" value="1"/>
</dbReference>
<keyword evidence="1" id="KW-0547">Nucleotide-binding</keyword>
<dbReference type="HAMAP" id="MF_00376">
    <property type="entry name" value="Dephospho_CoA_kinase"/>
    <property type="match status" value="1"/>
</dbReference>
<dbReference type="EC" id="2.7.1.24" evidence="3"/>
<dbReference type="Pfam" id="PF01121">
    <property type="entry name" value="CoaE"/>
    <property type="match status" value="1"/>
</dbReference>
<dbReference type="NCBIfam" id="TIGR00152">
    <property type="entry name" value="dephospho-CoA kinase"/>
    <property type="match status" value="1"/>
</dbReference>
<evidence type="ECO:0000256" key="2">
    <source>
        <dbReference type="ARBA" id="ARBA00022840"/>
    </source>
</evidence>
<dbReference type="PROSITE" id="PS51219">
    <property type="entry name" value="DPCK"/>
    <property type="match status" value="1"/>
</dbReference>
<keyword evidence="2" id="KW-0067">ATP-binding</keyword>
<dbReference type="GO" id="GO:0015937">
    <property type="term" value="P:coenzyme A biosynthetic process"/>
    <property type="evidence" value="ECO:0007669"/>
    <property type="project" value="InterPro"/>
</dbReference>
<dbReference type="InterPro" id="IPR001977">
    <property type="entry name" value="Depp_CoAkinase"/>
</dbReference>
<keyword evidence="3" id="KW-0418">Kinase</keyword>
<sequence>MQDQQQPFKYAVALTGGIATGKSTVAAQFVSAGFVVIDADRIAHQILDDVSFEVARIFGDEVLQNGKVNRAILGRIIFAQTQKRKVLEALLHPLIFDEILRLSDIEDQKKKPYLVDIPLFFETGRYNIGRVIVVYASQQQQIERAMQRDNVSRDTVLRRIEAQMDIEQKRNQADYLIDNSGDEQQLDKKVISVIQHIKKDFS</sequence>
<evidence type="ECO:0000313" key="3">
    <source>
        <dbReference type="EMBL" id="SFV57062.1"/>
    </source>
</evidence>
<keyword evidence="3" id="KW-0808">Transferase</keyword>
<accession>A0A1W1BUE1</accession>
<dbReference type="SUPFAM" id="SSF52540">
    <property type="entry name" value="P-loop containing nucleoside triphosphate hydrolases"/>
    <property type="match status" value="1"/>
</dbReference>